<dbReference type="PANTHER" id="PTHR11527">
    <property type="entry name" value="HEAT-SHOCK PROTEIN 20 FAMILY MEMBER"/>
    <property type="match status" value="1"/>
</dbReference>
<dbReference type="SUPFAM" id="SSF49764">
    <property type="entry name" value="HSP20-like chaperones"/>
    <property type="match status" value="1"/>
</dbReference>
<dbReference type="RefSeq" id="WP_085897403.1">
    <property type="nucleotide sequence ID" value="NZ_FWFY01000011.1"/>
</dbReference>
<dbReference type="Pfam" id="PF00011">
    <property type="entry name" value="HSP20"/>
    <property type="match status" value="1"/>
</dbReference>
<dbReference type="EMBL" id="FWFY01000011">
    <property type="protein sequence ID" value="SLN63545.1"/>
    <property type="molecule type" value="Genomic_DNA"/>
</dbReference>
<dbReference type="Proteomes" id="UP000240624">
    <property type="component" value="Unassembled WGS sequence"/>
</dbReference>
<evidence type="ECO:0000256" key="2">
    <source>
        <dbReference type="RuleBase" id="RU003616"/>
    </source>
</evidence>
<dbReference type="OrthoDB" id="9808910at2"/>
<dbReference type="InterPro" id="IPR002068">
    <property type="entry name" value="A-crystallin/Hsp20_dom"/>
</dbReference>
<organism evidence="6 7">
    <name type="scientific">Limimaricola soesokkakensis</name>
    <dbReference type="NCBI Taxonomy" id="1343159"/>
    <lineage>
        <taxon>Bacteria</taxon>
        <taxon>Pseudomonadati</taxon>
        <taxon>Pseudomonadota</taxon>
        <taxon>Alphaproteobacteria</taxon>
        <taxon>Rhodobacterales</taxon>
        <taxon>Paracoccaceae</taxon>
        <taxon>Limimaricola</taxon>
    </lineage>
</organism>
<evidence type="ECO:0000313" key="8">
    <source>
        <dbReference type="Proteomes" id="UP000240624"/>
    </source>
</evidence>
<dbReference type="Proteomes" id="UP000193495">
    <property type="component" value="Unassembled WGS sequence"/>
</dbReference>
<reference evidence="5 8" key="2">
    <citation type="submission" date="2018-03" db="EMBL/GenBank/DDBJ databases">
        <title>Genomic Encyclopedia of Archaeal and Bacterial Type Strains, Phase II (KMG-II): from individual species to whole genera.</title>
        <authorList>
            <person name="Goeker M."/>
        </authorList>
    </citation>
    <scope>NUCLEOTIDE SEQUENCE [LARGE SCALE GENOMIC DNA]</scope>
    <source>
        <strain evidence="5 8">DSM 29956</strain>
    </source>
</reference>
<evidence type="ECO:0000259" key="4">
    <source>
        <dbReference type="PROSITE" id="PS01031"/>
    </source>
</evidence>
<gene>
    <name evidence="6" type="primary">hspA_1</name>
    <name evidence="5" type="ORF">CLV79_11014</name>
    <name evidence="6" type="ORF">LOS8367_03078</name>
</gene>
<dbReference type="PROSITE" id="PS01031">
    <property type="entry name" value="SHSP"/>
    <property type="match status" value="1"/>
</dbReference>
<reference evidence="6 7" key="1">
    <citation type="submission" date="2017-03" db="EMBL/GenBank/DDBJ databases">
        <authorList>
            <person name="Afonso C.L."/>
            <person name="Miller P.J."/>
            <person name="Scott M.A."/>
            <person name="Spackman E."/>
            <person name="Goraichik I."/>
            <person name="Dimitrov K.M."/>
            <person name="Suarez D.L."/>
            <person name="Swayne D.E."/>
        </authorList>
    </citation>
    <scope>NUCLEOTIDE SEQUENCE [LARGE SCALE GENOMIC DNA]</scope>
    <source>
        <strain evidence="6 7">CECT 8367</strain>
    </source>
</reference>
<evidence type="ECO:0000313" key="5">
    <source>
        <dbReference type="EMBL" id="PSK83435.1"/>
    </source>
</evidence>
<feature type="domain" description="SHSP" evidence="4">
    <location>
        <begin position="55"/>
        <end position="169"/>
    </location>
</feature>
<sequence>MHISDLIPWGREKPKTPANGDGGTTSPLAMLQRDINHVFEEFWHKVDNGRNGQRGPIGLFGPSADVTETDNGIEVAVELPGMNVEDVDISLSGDVMTIRGEKKVEHEEKRKGVYLSERSFGAFARTIPLPPGVDADKAEARFEKGVLKVSLPKTAEAQARVKRIPVKAA</sequence>
<feature type="region of interest" description="Disordered" evidence="3">
    <location>
        <begin position="1"/>
        <end position="24"/>
    </location>
</feature>
<protein>
    <submittedName>
        <fullName evidence="5">HSP20 family protein</fullName>
    </submittedName>
    <submittedName>
        <fullName evidence="6">Spore protein SP21</fullName>
    </submittedName>
</protein>
<dbReference type="EMBL" id="PYGB01000010">
    <property type="protein sequence ID" value="PSK83435.1"/>
    <property type="molecule type" value="Genomic_DNA"/>
</dbReference>
<evidence type="ECO:0000313" key="7">
    <source>
        <dbReference type="Proteomes" id="UP000193495"/>
    </source>
</evidence>
<dbReference type="Gene3D" id="2.60.40.790">
    <property type="match status" value="1"/>
</dbReference>
<evidence type="ECO:0000256" key="1">
    <source>
        <dbReference type="PROSITE-ProRule" id="PRU00285"/>
    </source>
</evidence>
<keyword evidence="8" id="KW-1185">Reference proteome</keyword>
<evidence type="ECO:0000313" key="6">
    <source>
        <dbReference type="EMBL" id="SLN63545.1"/>
    </source>
</evidence>
<comment type="similarity">
    <text evidence="1 2">Belongs to the small heat shock protein (HSP20) family.</text>
</comment>
<accession>A0A1X6ZWH9</accession>
<dbReference type="InterPro" id="IPR008978">
    <property type="entry name" value="HSP20-like_chaperone"/>
</dbReference>
<evidence type="ECO:0000256" key="3">
    <source>
        <dbReference type="SAM" id="MobiDB-lite"/>
    </source>
</evidence>
<dbReference type="AlphaFoldDB" id="A0A1X6ZWH9"/>
<proteinExistence type="inferred from homology"/>
<dbReference type="CDD" id="cd06464">
    <property type="entry name" value="ACD_sHsps-like"/>
    <property type="match status" value="1"/>
</dbReference>
<dbReference type="InterPro" id="IPR031107">
    <property type="entry name" value="Small_HSP"/>
</dbReference>
<name>A0A1X6ZWH9_9RHOB</name>